<dbReference type="PANTHER" id="PTHR22870">
    <property type="entry name" value="REGULATOR OF CHROMOSOME CONDENSATION"/>
    <property type="match status" value="1"/>
</dbReference>
<feature type="compositionally biased region" description="Gly residues" evidence="3">
    <location>
        <begin position="294"/>
        <end position="305"/>
    </location>
</feature>
<evidence type="ECO:0000313" key="4">
    <source>
        <dbReference type="EMBL" id="KEH16778.1"/>
    </source>
</evidence>
<evidence type="ECO:0000256" key="3">
    <source>
        <dbReference type="SAM" id="MobiDB-lite"/>
    </source>
</evidence>
<evidence type="ECO:0000313" key="6">
    <source>
        <dbReference type="Proteomes" id="UP000002051"/>
    </source>
</evidence>
<dbReference type="EMBL" id="KL402820">
    <property type="protein sequence ID" value="KEH16778.1"/>
    <property type="molecule type" value="Genomic_DNA"/>
</dbReference>
<reference evidence="4 6" key="2">
    <citation type="journal article" date="2014" name="BMC Genomics">
        <title>An improved genome release (version Mt4.0) for the model legume Medicago truncatula.</title>
        <authorList>
            <person name="Tang H."/>
            <person name="Krishnakumar V."/>
            <person name="Bidwell S."/>
            <person name="Rosen B."/>
            <person name="Chan A."/>
            <person name="Zhou S."/>
            <person name="Gentzbittel L."/>
            <person name="Childs K.L."/>
            <person name="Yandell M."/>
            <person name="Gundlach H."/>
            <person name="Mayer K.F."/>
            <person name="Schwartz D.C."/>
            <person name="Town C.D."/>
        </authorList>
    </citation>
    <scope>GENOME REANNOTATION</scope>
    <source>
        <strain evidence="4">A17</strain>
        <strain evidence="5 6">cv. Jemalong A17</strain>
    </source>
</reference>
<proteinExistence type="predicted"/>
<dbReference type="Proteomes" id="UP000002051">
    <property type="component" value="Unassembled WGS sequence"/>
</dbReference>
<feature type="compositionally biased region" description="Basic residues" evidence="3">
    <location>
        <begin position="181"/>
        <end position="191"/>
    </location>
</feature>
<name>A0A072TIN2_MEDTR</name>
<dbReference type="AlphaFoldDB" id="A0A072TIN2"/>
<feature type="repeat" description="RCC1" evidence="2">
    <location>
        <begin position="7"/>
        <end position="58"/>
    </location>
</feature>
<protein>
    <submittedName>
        <fullName evidence="4">Chromosome condensation regulator RCC1 repeat protein</fullName>
    </submittedName>
</protein>
<dbReference type="PaxDb" id="3880-AET04811"/>
<sequence length="355" mass="38574">MALTSNGQLFGWGWNKFGQIGIGHNFDCSSPMLVNFPHAQKVVQMSSGWRHTVAVTDRANVYSWGRGANGQLGHGDTKDRNVPTIIDAFSVDGCSEQHIESSNYPLPGKSFASLSERYAVVPNETALGSYPTTSSDKSDKFDASVPENDVSLDSPTINQFETMIVEGEEVRRVDGSEGGRRWKRRGGRGRMRGLVGWGKRGVRTRGSARRTEGEAEEGSGGGGGRGRRGGTQTGGERGGGEERRRESGGEGARRERRVMEDGEGGGRKERKPGERGAEEEKGGRGEWEGEQEGRGGGAQCGGRRGGQGRERRGRWGKEGEREWSRRRKGGDRGKGSRTGEWEGKQDGSWEKKGGN</sequence>
<dbReference type="PROSITE" id="PS00626">
    <property type="entry name" value="RCC1_2"/>
    <property type="match status" value="1"/>
</dbReference>
<keyword evidence="6" id="KW-1185">Reference proteome</keyword>
<feature type="compositionally biased region" description="Gly residues" evidence="3">
    <location>
        <begin position="218"/>
        <end position="237"/>
    </location>
</feature>
<evidence type="ECO:0000256" key="1">
    <source>
        <dbReference type="ARBA" id="ARBA00022737"/>
    </source>
</evidence>
<organism evidence="4 6">
    <name type="scientific">Medicago truncatula</name>
    <name type="common">Barrel medic</name>
    <name type="synonym">Medicago tribuloides</name>
    <dbReference type="NCBI Taxonomy" id="3880"/>
    <lineage>
        <taxon>Eukaryota</taxon>
        <taxon>Viridiplantae</taxon>
        <taxon>Streptophyta</taxon>
        <taxon>Embryophyta</taxon>
        <taxon>Tracheophyta</taxon>
        <taxon>Spermatophyta</taxon>
        <taxon>Magnoliopsida</taxon>
        <taxon>eudicotyledons</taxon>
        <taxon>Gunneridae</taxon>
        <taxon>Pentapetalae</taxon>
        <taxon>rosids</taxon>
        <taxon>fabids</taxon>
        <taxon>Fabales</taxon>
        <taxon>Fabaceae</taxon>
        <taxon>Papilionoideae</taxon>
        <taxon>50 kb inversion clade</taxon>
        <taxon>NPAAA clade</taxon>
        <taxon>Hologalegina</taxon>
        <taxon>IRL clade</taxon>
        <taxon>Trifolieae</taxon>
        <taxon>Medicago</taxon>
    </lineage>
</organism>
<dbReference type="Pfam" id="PF00415">
    <property type="entry name" value="RCC1"/>
    <property type="match status" value="2"/>
</dbReference>
<dbReference type="InterPro" id="IPR051210">
    <property type="entry name" value="Ub_ligase/GEF_domain"/>
</dbReference>
<reference evidence="5" key="3">
    <citation type="submission" date="2015-06" db="UniProtKB">
        <authorList>
            <consortium name="EnsemblPlants"/>
        </authorList>
    </citation>
    <scope>IDENTIFICATION</scope>
    <source>
        <strain evidence="5">cv. Jemalong A17</strain>
    </source>
</reference>
<dbReference type="InterPro" id="IPR009091">
    <property type="entry name" value="RCC1/BLIP-II"/>
</dbReference>
<gene>
    <name evidence="4" type="ORF">MTR_0095s0120</name>
</gene>
<feature type="repeat" description="RCC1" evidence="2">
    <location>
        <begin position="59"/>
        <end position="105"/>
    </location>
</feature>
<feature type="region of interest" description="Disordered" evidence="3">
    <location>
        <begin position="172"/>
        <end position="355"/>
    </location>
</feature>
<evidence type="ECO:0000256" key="2">
    <source>
        <dbReference type="PROSITE-ProRule" id="PRU00235"/>
    </source>
</evidence>
<dbReference type="InterPro" id="IPR000408">
    <property type="entry name" value="Reg_chr_condens"/>
</dbReference>
<dbReference type="SUPFAM" id="SSF50985">
    <property type="entry name" value="RCC1/BLIP-II"/>
    <property type="match status" value="1"/>
</dbReference>
<dbReference type="PRINTS" id="PR00633">
    <property type="entry name" value="RCCNDNSATION"/>
</dbReference>
<accession>A0A072TIN2</accession>
<dbReference type="Gene3D" id="2.130.10.30">
    <property type="entry name" value="Regulator of chromosome condensation 1/beta-lactamase-inhibitor protein II"/>
    <property type="match status" value="1"/>
</dbReference>
<evidence type="ECO:0000313" key="5">
    <source>
        <dbReference type="EnsemblPlants" id="KEH16778"/>
    </source>
</evidence>
<dbReference type="eggNOG" id="KOG1426">
    <property type="taxonomic scope" value="Eukaryota"/>
</dbReference>
<dbReference type="STRING" id="3880.A0A072TIN2"/>
<feature type="compositionally biased region" description="Basic and acidic residues" evidence="3">
    <location>
        <begin position="238"/>
        <end position="293"/>
    </location>
</feature>
<dbReference type="PROSITE" id="PS50012">
    <property type="entry name" value="RCC1_3"/>
    <property type="match status" value="2"/>
</dbReference>
<dbReference type="EnsemblPlants" id="KEH16778">
    <property type="protein sequence ID" value="KEH16778"/>
    <property type="gene ID" value="MTR_0095s0120"/>
</dbReference>
<keyword evidence="1" id="KW-0677">Repeat</keyword>
<dbReference type="HOGENOM" id="CLU_781611_0_0_1"/>
<feature type="compositionally biased region" description="Basic and acidic residues" evidence="3">
    <location>
        <begin position="330"/>
        <end position="355"/>
    </location>
</feature>
<dbReference type="PANTHER" id="PTHR22870:SF380">
    <property type="entry name" value="CHROMOSOME CONDENSATION REGULATOR RCC1 REPEAT PROTEIN"/>
    <property type="match status" value="1"/>
</dbReference>
<feature type="region of interest" description="Disordered" evidence="3">
    <location>
        <begin position="126"/>
        <end position="153"/>
    </location>
</feature>
<feature type="compositionally biased region" description="Basic and acidic residues" evidence="3">
    <location>
        <begin position="307"/>
        <end position="323"/>
    </location>
</feature>
<reference evidence="4 6" key="1">
    <citation type="journal article" date="2011" name="Nature">
        <title>The Medicago genome provides insight into the evolution of rhizobial symbioses.</title>
        <authorList>
            <person name="Young N.D."/>
            <person name="Debelle F."/>
            <person name="Oldroyd G.E."/>
            <person name="Geurts R."/>
            <person name="Cannon S.B."/>
            <person name="Udvardi M.K."/>
            <person name="Benedito V.A."/>
            <person name="Mayer K.F."/>
            <person name="Gouzy J."/>
            <person name="Schoof H."/>
            <person name="Van de Peer Y."/>
            <person name="Proost S."/>
            <person name="Cook D.R."/>
            <person name="Meyers B.C."/>
            <person name="Spannagl M."/>
            <person name="Cheung F."/>
            <person name="De Mita S."/>
            <person name="Krishnakumar V."/>
            <person name="Gundlach H."/>
            <person name="Zhou S."/>
            <person name="Mudge J."/>
            <person name="Bharti A.K."/>
            <person name="Murray J.D."/>
            <person name="Naoumkina M.A."/>
            <person name="Rosen B."/>
            <person name="Silverstein K.A."/>
            <person name="Tang H."/>
            <person name="Rombauts S."/>
            <person name="Zhao P.X."/>
            <person name="Zhou P."/>
            <person name="Barbe V."/>
            <person name="Bardou P."/>
            <person name="Bechner M."/>
            <person name="Bellec A."/>
            <person name="Berger A."/>
            <person name="Berges H."/>
            <person name="Bidwell S."/>
            <person name="Bisseling T."/>
            <person name="Choisne N."/>
            <person name="Couloux A."/>
            <person name="Denny R."/>
            <person name="Deshpande S."/>
            <person name="Dai X."/>
            <person name="Doyle J.J."/>
            <person name="Dudez A.M."/>
            <person name="Farmer A.D."/>
            <person name="Fouteau S."/>
            <person name="Franken C."/>
            <person name="Gibelin C."/>
            <person name="Gish J."/>
            <person name="Goldstein S."/>
            <person name="Gonzalez A.J."/>
            <person name="Green P.J."/>
            <person name="Hallab A."/>
            <person name="Hartog M."/>
            <person name="Hua A."/>
            <person name="Humphray S.J."/>
            <person name="Jeong D.H."/>
            <person name="Jing Y."/>
            <person name="Jocker A."/>
            <person name="Kenton S.M."/>
            <person name="Kim D.J."/>
            <person name="Klee K."/>
            <person name="Lai H."/>
            <person name="Lang C."/>
            <person name="Lin S."/>
            <person name="Macmil S.L."/>
            <person name="Magdelenat G."/>
            <person name="Matthews L."/>
            <person name="McCorrison J."/>
            <person name="Monaghan E.L."/>
            <person name="Mun J.H."/>
            <person name="Najar F.Z."/>
            <person name="Nicholson C."/>
            <person name="Noirot C."/>
            <person name="O'Bleness M."/>
            <person name="Paule C.R."/>
            <person name="Poulain J."/>
            <person name="Prion F."/>
            <person name="Qin B."/>
            <person name="Qu C."/>
            <person name="Retzel E.F."/>
            <person name="Riddle C."/>
            <person name="Sallet E."/>
            <person name="Samain S."/>
            <person name="Samson N."/>
            <person name="Sanders I."/>
            <person name="Saurat O."/>
            <person name="Scarpelli C."/>
            <person name="Schiex T."/>
            <person name="Segurens B."/>
            <person name="Severin A.J."/>
            <person name="Sherrier D.J."/>
            <person name="Shi R."/>
            <person name="Sims S."/>
            <person name="Singer S.R."/>
            <person name="Sinharoy S."/>
            <person name="Sterck L."/>
            <person name="Viollet A."/>
            <person name="Wang B.B."/>
            <person name="Wang K."/>
            <person name="Wang M."/>
            <person name="Wang X."/>
            <person name="Warfsmann J."/>
            <person name="Weissenbach J."/>
            <person name="White D.D."/>
            <person name="White J.D."/>
            <person name="Wiley G.B."/>
            <person name="Wincker P."/>
            <person name="Xing Y."/>
            <person name="Yang L."/>
            <person name="Yao Z."/>
            <person name="Ying F."/>
            <person name="Zhai J."/>
            <person name="Zhou L."/>
            <person name="Zuber A."/>
            <person name="Denarie J."/>
            <person name="Dixon R.A."/>
            <person name="May G.D."/>
            <person name="Schwartz D.C."/>
            <person name="Rogers J."/>
            <person name="Quetier F."/>
            <person name="Town C.D."/>
            <person name="Roe B.A."/>
        </authorList>
    </citation>
    <scope>NUCLEOTIDE SEQUENCE [LARGE SCALE GENOMIC DNA]</scope>
    <source>
        <strain evidence="4">A17</strain>
        <strain evidence="5 6">cv. Jemalong A17</strain>
    </source>
</reference>